<keyword evidence="1 2" id="KW-0129">CBS domain</keyword>
<feature type="domain" description="CBS" evidence="4">
    <location>
        <begin position="94"/>
        <end position="151"/>
    </location>
</feature>
<dbReference type="Gene3D" id="3.10.580.10">
    <property type="entry name" value="CBS-domain"/>
    <property type="match status" value="1"/>
</dbReference>
<dbReference type="InterPro" id="IPR000644">
    <property type="entry name" value="CBS_dom"/>
</dbReference>
<proteinExistence type="predicted"/>
<protein>
    <submittedName>
        <fullName evidence="5">CBS domain-containing protein</fullName>
    </submittedName>
</protein>
<dbReference type="PROSITE" id="PS51371">
    <property type="entry name" value="CBS"/>
    <property type="match status" value="2"/>
</dbReference>
<evidence type="ECO:0000313" key="5">
    <source>
        <dbReference type="EMBL" id="RST86096.1"/>
    </source>
</evidence>
<dbReference type="PANTHER" id="PTHR43080">
    <property type="entry name" value="CBS DOMAIN-CONTAINING PROTEIN CBSX3, MITOCHONDRIAL"/>
    <property type="match status" value="1"/>
</dbReference>
<evidence type="ECO:0000313" key="6">
    <source>
        <dbReference type="Proteomes" id="UP000278398"/>
    </source>
</evidence>
<dbReference type="Pfam" id="PF00571">
    <property type="entry name" value="CBS"/>
    <property type="match status" value="2"/>
</dbReference>
<comment type="caution">
    <text evidence="5">The sequence shown here is derived from an EMBL/GenBank/DDBJ whole genome shotgun (WGS) entry which is preliminary data.</text>
</comment>
<dbReference type="SMART" id="SM00116">
    <property type="entry name" value="CBS"/>
    <property type="match status" value="2"/>
</dbReference>
<evidence type="ECO:0000256" key="1">
    <source>
        <dbReference type="ARBA" id="ARBA00023122"/>
    </source>
</evidence>
<dbReference type="InterPro" id="IPR051257">
    <property type="entry name" value="Diverse_CBS-Domain"/>
</dbReference>
<dbReference type="Proteomes" id="UP000278398">
    <property type="component" value="Unassembled WGS sequence"/>
</dbReference>
<dbReference type="SUPFAM" id="SSF54631">
    <property type="entry name" value="CBS-domain pair"/>
    <property type="match status" value="1"/>
</dbReference>
<dbReference type="CDD" id="cd04586">
    <property type="entry name" value="CBS_pair_BON_assoc"/>
    <property type="match status" value="1"/>
</dbReference>
<dbReference type="Gene3D" id="3.30.1340.30">
    <property type="match status" value="1"/>
</dbReference>
<evidence type="ECO:0000259" key="3">
    <source>
        <dbReference type="PROSITE" id="PS50914"/>
    </source>
</evidence>
<reference evidence="5 6" key="1">
    <citation type="submission" date="2018-12" db="EMBL/GenBank/DDBJ databases">
        <title>Mesorhizobium carbonis sp. nov., isolated from coal mine water.</title>
        <authorList>
            <person name="Xin W."/>
            <person name="Xu Z."/>
            <person name="Xiang F."/>
            <person name="Zhang J."/>
            <person name="Xi L."/>
            <person name="Liu J."/>
        </authorList>
    </citation>
    <scope>NUCLEOTIDE SEQUENCE [LARGE SCALE GENOMIC DNA]</scope>
    <source>
        <strain evidence="5 6">B2.3</strain>
    </source>
</reference>
<organism evidence="5 6">
    <name type="scientific">Aquibium carbonis</name>
    <dbReference type="NCBI Taxonomy" id="2495581"/>
    <lineage>
        <taxon>Bacteria</taxon>
        <taxon>Pseudomonadati</taxon>
        <taxon>Pseudomonadota</taxon>
        <taxon>Alphaproteobacteria</taxon>
        <taxon>Hyphomicrobiales</taxon>
        <taxon>Phyllobacteriaceae</taxon>
        <taxon>Aquibium</taxon>
    </lineage>
</organism>
<dbReference type="PANTHER" id="PTHR43080:SF26">
    <property type="entry name" value="REGULATORY PROTEIN"/>
    <property type="match status" value="1"/>
</dbReference>
<dbReference type="Pfam" id="PF04972">
    <property type="entry name" value="BON"/>
    <property type="match status" value="1"/>
</dbReference>
<dbReference type="OrthoDB" id="9783590at2"/>
<name>A0A3S0ASJ7_9HYPH</name>
<dbReference type="PROSITE" id="PS50914">
    <property type="entry name" value="BON"/>
    <property type="match status" value="1"/>
</dbReference>
<gene>
    <name evidence="5" type="ORF">EJC49_12415</name>
</gene>
<evidence type="ECO:0000256" key="2">
    <source>
        <dbReference type="PROSITE-ProRule" id="PRU00703"/>
    </source>
</evidence>
<keyword evidence="6" id="KW-1185">Reference proteome</keyword>
<dbReference type="AlphaFoldDB" id="A0A3S0ASJ7"/>
<dbReference type="InterPro" id="IPR017080">
    <property type="entry name" value="UCP036990_CBS_BON"/>
</dbReference>
<dbReference type="InterPro" id="IPR046342">
    <property type="entry name" value="CBS_dom_sf"/>
</dbReference>
<dbReference type="InterPro" id="IPR007055">
    <property type="entry name" value="BON_dom"/>
</dbReference>
<dbReference type="PIRSF" id="PIRSF036990">
    <property type="entry name" value="UCP036990_CBS_BON"/>
    <property type="match status" value="1"/>
</dbReference>
<evidence type="ECO:0000259" key="4">
    <source>
        <dbReference type="PROSITE" id="PS51371"/>
    </source>
</evidence>
<sequence>MKAGDIMTAGAATIGAEASVADAAQMMVRHRISGLPVVDADGQLIGVVTERDLLRRAELGTERQRPRWFDLWVMPGDAADDYVHAHGRSVRDVMSRQVVSVAAETPLEEVVSIMEKRGFKRLPVLRDGRIVGIVSRANFLVALAHRLSDDEPPAADDLAVRRMILDEIEDQTWSGLAMVDVEVVAGAVSLRGTVTDERVRRAVVVAAQTAAGTRPVTDSLTVVPFTPIGV</sequence>
<dbReference type="EMBL" id="RWKW01000042">
    <property type="protein sequence ID" value="RST86096.1"/>
    <property type="molecule type" value="Genomic_DNA"/>
</dbReference>
<dbReference type="RefSeq" id="WP_126700252.1">
    <property type="nucleotide sequence ID" value="NZ_RWKW01000042.1"/>
</dbReference>
<accession>A0A3S0ASJ7</accession>
<feature type="domain" description="BON" evidence="3">
    <location>
        <begin position="156"/>
        <end position="224"/>
    </location>
</feature>
<feature type="domain" description="CBS" evidence="4">
    <location>
        <begin position="7"/>
        <end position="63"/>
    </location>
</feature>